<accession>A0A9W4TJU2</accession>
<name>A0A9W4TJU2_9FLAO</name>
<dbReference type="AlphaFoldDB" id="A0A9W4TJU2"/>
<dbReference type="Gene3D" id="1.25.40.10">
    <property type="entry name" value="Tetratricopeptide repeat domain"/>
    <property type="match status" value="1"/>
</dbReference>
<protein>
    <submittedName>
        <fullName evidence="1">TPR_REGION domain-containing protein</fullName>
    </submittedName>
</protein>
<organism evidence="1 2">
    <name type="scientific">Flavobacterium collinsii</name>
    <dbReference type="NCBI Taxonomy" id="1114861"/>
    <lineage>
        <taxon>Bacteria</taxon>
        <taxon>Pseudomonadati</taxon>
        <taxon>Bacteroidota</taxon>
        <taxon>Flavobacteriia</taxon>
        <taxon>Flavobacteriales</taxon>
        <taxon>Flavobacteriaceae</taxon>
        <taxon>Flavobacterium</taxon>
    </lineage>
</organism>
<dbReference type="InterPro" id="IPR011990">
    <property type="entry name" value="TPR-like_helical_dom_sf"/>
</dbReference>
<reference evidence="1" key="1">
    <citation type="submission" date="2022-09" db="EMBL/GenBank/DDBJ databases">
        <authorList>
            <person name="Duchaud E."/>
        </authorList>
    </citation>
    <scope>NUCLEOTIDE SEQUENCE</scope>
    <source>
        <strain evidence="1">TRV642</strain>
    </source>
</reference>
<dbReference type="KEGG" id="fcs:TRV642_3592"/>
<dbReference type="SMART" id="SM00028">
    <property type="entry name" value="TPR"/>
    <property type="match status" value="2"/>
</dbReference>
<dbReference type="EMBL" id="OX336425">
    <property type="protein sequence ID" value="CAI2768363.1"/>
    <property type="molecule type" value="Genomic_DNA"/>
</dbReference>
<dbReference type="Proteomes" id="UP001152749">
    <property type="component" value="Chromosome"/>
</dbReference>
<gene>
    <name evidence="1" type="ORF">TRV642_3592</name>
</gene>
<dbReference type="SUPFAM" id="SSF48452">
    <property type="entry name" value="TPR-like"/>
    <property type="match status" value="1"/>
</dbReference>
<sequence length="347" mass="40348">MKKLFLIIIIFFFNNNYGQIKLSEIQGYWVKSKAEMKDGSDLLDEFVDDFSYAEYRIGQNRLCMNSNPVHRTRESCFSFILIDNLIKTSQYSGFIIEKVTNDTLILSEKIDGLEDAKLKRLYFIKQEVLISKFKEENLGDKSIIASKLFTPKSNGTIELDLNKAFKNNYSNFELVGSFKIYPAQKKIKTEITFSTQNDSSRIRIVKRVIDGSFKKWNLIDFQDYESIEIPFVLKSEITKSFRGISVIFLTDDLTEFDRLYGISMDDLKRSSDCFNKGLIAYQEKRYPESIVYFTESYRSNPKNIDALYNKAIAYFESGDKKNACQVWLELSILGQVDAKKIFLENCN</sequence>
<dbReference type="RefSeq" id="WP_263360995.1">
    <property type="nucleotide sequence ID" value="NZ_OX336425.1"/>
</dbReference>
<dbReference type="InterPro" id="IPR019734">
    <property type="entry name" value="TPR_rpt"/>
</dbReference>
<evidence type="ECO:0000313" key="2">
    <source>
        <dbReference type="Proteomes" id="UP001152749"/>
    </source>
</evidence>
<evidence type="ECO:0000313" key="1">
    <source>
        <dbReference type="EMBL" id="CAI2768363.1"/>
    </source>
</evidence>
<proteinExistence type="predicted"/>